<dbReference type="PROSITE" id="PS00108">
    <property type="entry name" value="PROTEIN_KINASE_ST"/>
    <property type="match status" value="1"/>
</dbReference>
<organism evidence="16 17">
    <name type="scientific">Gadus morhua</name>
    <name type="common">Atlantic cod</name>
    <dbReference type="NCBI Taxonomy" id="8049"/>
    <lineage>
        <taxon>Eukaryota</taxon>
        <taxon>Metazoa</taxon>
        <taxon>Chordata</taxon>
        <taxon>Craniata</taxon>
        <taxon>Vertebrata</taxon>
        <taxon>Euteleostomi</taxon>
        <taxon>Actinopterygii</taxon>
        <taxon>Neopterygii</taxon>
        <taxon>Teleostei</taxon>
        <taxon>Neoteleostei</taxon>
        <taxon>Acanthomorphata</taxon>
        <taxon>Zeiogadaria</taxon>
        <taxon>Gadariae</taxon>
        <taxon>Gadiformes</taxon>
        <taxon>Gadoidei</taxon>
        <taxon>Gadidae</taxon>
        <taxon>Gadus</taxon>
    </lineage>
</organism>
<sequence length="397" mass="45130">MQNQTEDQKNPEPQGTTLSGFFSGPGNPVVPTEAPVQLEFRRTSVTQDYTLTARVLGFGINGKVLQCFCKKTRQKCALKILYDTPKARREMELHCRALAGPHIVRVLSLYENLHQGRRCLLMVMECMEGGELFSRIQHRGDQAFTEREASDIMRDIGSAIQFLHCMDVAHRDVKPENLLYSTKESNAVLKLTDFGFAKETTIHNSLQTPCYTPYYVAPEVLGPEKYDKSCDMWSLGVIMYILLCGFPPFYSNTGAAISPGMKQRIRMGQYEFPTPEWEDVSEQAKQLIVQLLKTDPNERMTIGQFMNHPWISQAMEVPPTPLHTSRVLTEERELWDDVKEEMTSALATMRVDYDQVKIKDLDTSNNPLLIKRRKRPAPETAWVEESGLGGVGADWVE</sequence>
<evidence type="ECO:0000256" key="14">
    <source>
        <dbReference type="SAM" id="Phobius"/>
    </source>
</evidence>
<evidence type="ECO:0000256" key="9">
    <source>
        <dbReference type="ARBA" id="ARBA00047899"/>
    </source>
</evidence>
<comment type="catalytic activity">
    <reaction evidence="10">
        <text>L-seryl-[protein] + ATP = O-phospho-L-seryl-[protein] + ADP + H(+)</text>
        <dbReference type="Rhea" id="RHEA:17989"/>
        <dbReference type="Rhea" id="RHEA-COMP:9863"/>
        <dbReference type="Rhea" id="RHEA-COMP:11604"/>
        <dbReference type="ChEBI" id="CHEBI:15378"/>
        <dbReference type="ChEBI" id="CHEBI:29999"/>
        <dbReference type="ChEBI" id="CHEBI:30616"/>
        <dbReference type="ChEBI" id="CHEBI:83421"/>
        <dbReference type="ChEBI" id="CHEBI:456216"/>
        <dbReference type="EC" id="2.7.11.1"/>
    </reaction>
</comment>
<dbReference type="InterPro" id="IPR027442">
    <property type="entry name" value="MAPKAPK_C"/>
</dbReference>
<feature type="binding site" evidence="11">
    <location>
        <position position="79"/>
    </location>
    <ligand>
        <name>ATP</name>
        <dbReference type="ChEBI" id="CHEBI:30616"/>
    </ligand>
</feature>
<evidence type="ECO:0000256" key="11">
    <source>
        <dbReference type="PROSITE-ProRule" id="PRU10141"/>
    </source>
</evidence>
<dbReference type="GO" id="GO:0005524">
    <property type="term" value="F:ATP binding"/>
    <property type="evidence" value="ECO:0007669"/>
    <property type="project" value="UniProtKB-UniRule"/>
</dbReference>
<dbReference type="PANTHER" id="PTHR24347">
    <property type="entry name" value="SERINE/THREONINE-PROTEIN KINASE"/>
    <property type="match status" value="1"/>
</dbReference>
<dbReference type="FunFam" id="4.10.1170.10:FF:000001">
    <property type="entry name" value="MAP kinase-activated protein kinase 3"/>
    <property type="match status" value="1"/>
</dbReference>
<dbReference type="PROSITE" id="PS50011">
    <property type="entry name" value="PROTEIN_KINASE_DOM"/>
    <property type="match status" value="1"/>
</dbReference>
<dbReference type="Gene3D" id="4.10.1170.10">
    <property type="entry name" value="MAP kinase activated protein kinase 2"/>
    <property type="match status" value="1"/>
</dbReference>
<feature type="compositionally biased region" description="Basic and acidic residues" evidence="13">
    <location>
        <begin position="1"/>
        <end position="10"/>
    </location>
</feature>
<dbReference type="SUPFAM" id="SSF56112">
    <property type="entry name" value="Protein kinase-like (PK-like)"/>
    <property type="match status" value="1"/>
</dbReference>
<dbReference type="Gene3D" id="1.10.510.10">
    <property type="entry name" value="Transferase(Phosphotransferase) domain 1"/>
    <property type="match status" value="1"/>
</dbReference>
<keyword evidence="7" id="KW-0418">Kinase</keyword>
<dbReference type="Gene3D" id="3.30.200.20">
    <property type="entry name" value="Phosphorylase Kinase, domain 1"/>
    <property type="match status" value="1"/>
</dbReference>
<name>A0A8C5AGN2_GADMO</name>
<evidence type="ECO:0000256" key="1">
    <source>
        <dbReference type="ARBA" id="ARBA00006692"/>
    </source>
</evidence>
<dbReference type="EC" id="2.7.11.1" evidence="2"/>
<comment type="catalytic activity">
    <reaction evidence="9">
        <text>L-threonyl-[protein] + ATP = O-phospho-L-threonyl-[protein] + ADP + H(+)</text>
        <dbReference type="Rhea" id="RHEA:46608"/>
        <dbReference type="Rhea" id="RHEA-COMP:11060"/>
        <dbReference type="Rhea" id="RHEA-COMP:11605"/>
        <dbReference type="ChEBI" id="CHEBI:15378"/>
        <dbReference type="ChEBI" id="CHEBI:30013"/>
        <dbReference type="ChEBI" id="CHEBI:30616"/>
        <dbReference type="ChEBI" id="CHEBI:61977"/>
        <dbReference type="ChEBI" id="CHEBI:456216"/>
        <dbReference type="EC" id="2.7.11.1"/>
    </reaction>
</comment>
<evidence type="ECO:0000256" key="6">
    <source>
        <dbReference type="ARBA" id="ARBA00022741"/>
    </source>
</evidence>
<keyword evidence="14" id="KW-0472">Membrane</keyword>
<dbReference type="FunFam" id="3.30.200.20:FF:000156">
    <property type="entry name" value="MAP kinase-activated protein kinase 3"/>
    <property type="match status" value="1"/>
</dbReference>
<keyword evidence="3 12" id="KW-0723">Serine/threonine-protein kinase</keyword>
<dbReference type="Ensembl" id="ENSGMOT00000072004.1">
    <property type="protein sequence ID" value="ENSGMOP00000031408.1"/>
    <property type="gene ID" value="ENSGMOG00000007740.2"/>
</dbReference>
<dbReference type="InterPro" id="IPR011009">
    <property type="entry name" value="Kinase-like_dom_sf"/>
</dbReference>
<reference evidence="16" key="2">
    <citation type="submission" date="2025-09" db="UniProtKB">
        <authorList>
            <consortium name="Ensembl"/>
        </authorList>
    </citation>
    <scope>IDENTIFICATION</scope>
</reference>
<evidence type="ECO:0000256" key="10">
    <source>
        <dbReference type="ARBA" id="ARBA00048679"/>
    </source>
</evidence>
<keyword evidence="17" id="KW-1185">Reference proteome</keyword>
<evidence type="ECO:0000256" key="2">
    <source>
        <dbReference type="ARBA" id="ARBA00012513"/>
    </source>
</evidence>
<keyword evidence="5" id="KW-0808">Transferase</keyword>
<evidence type="ECO:0000259" key="15">
    <source>
        <dbReference type="PROSITE" id="PS50011"/>
    </source>
</evidence>
<keyword evidence="14" id="KW-1133">Transmembrane helix</keyword>
<proteinExistence type="inferred from homology"/>
<evidence type="ECO:0000313" key="17">
    <source>
        <dbReference type="Proteomes" id="UP000694546"/>
    </source>
</evidence>
<dbReference type="FunFam" id="1.10.510.10:FF:000094">
    <property type="entry name" value="MAP kinase-activated protein kinase 2"/>
    <property type="match status" value="1"/>
</dbReference>
<protein>
    <recommendedName>
        <fullName evidence="2">non-specific serine/threonine protein kinase</fullName>
        <ecNumber evidence="2">2.7.11.1</ecNumber>
    </recommendedName>
</protein>
<feature type="transmembrane region" description="Helical" evidence="14">
    <location>
        <begin position="232"/>
        <end position="257"/>
    </location>
</feature>
<dbReference type="InterPro" id="IPR017441">
    <property type="entry name" value="Protein_kinase_ATP_BS"/>
</dbReference>
<dbReference type="SMART" id="SM00220">
    <property type="entry name" value="S_TKc"/>
    <property type="match status" value="1"/>
</dbReference>
<keyword evidence="4" id="KW-0597">Phosphoprotein</keyword>
<feature type="domain" description="Protein kinase" evidence="15">
    <location>
        <begin position="50"/>
        <end position="311"/>
    </location>
</feature>
<evidence type="ECO:0000256" key="8">
    <source>
        <dbReference type="ARBA" id="ARBA00022840"/>
    </source>
</evidence>
<accession>A0A8C5AGN2</accession>
<dbReference type="GO" id="GO:0004674">
    <property type="term" value="F:protein serine/threonine kinase activity"/>
    <property type="evidence" value="ECO:0007669"/>
    <property type="project" value="UniProtKB-KW"/>
</dbReference>
<dbReference type="AlphaFoldDB" id="A0A8C5AGN2"/>
<gene>
    <name evidence="16" type="primary">LOC115557172</name>
</gene>
<feature type="region of interest" description="Disordered" evidence="13">
    <location>
        <begin position="1"/>
        <end position="24"/>
    </location>
</feature>
<dbReference type="InterPro" id="IPR000719">
    <property type="entry name" value="Prot_kinase_dom"/>
</dbReference>
<dbReference type="PROSITE" id="PS00107">
    <property type="entry name" value="PROTEIN_KINASE_ATP"/>
    <property type="match status" value="1"/>
</dbReference>
<evidence type="ECO:0000256" key="13">
    <source>
        <dbReference type="SAM" id="MobiDB-lite"/>
    </source>
</evidence>
<dbReference type="Proteomes" id="UP000694546">
    <property type="component" value="Chromosome 13"/>
</dbReference>
<feature type="compositionally biased region" description="Polar residues" evidence="13">
    <location>
        <begin position="11"/>
        <end position="20"/>
    </location>
</feature>
<keyword evidence="8 11" id="KW-0067">ATP-binding</keyword>
<dbReference type="GeneTree" id="ENSGT00390000015136"/>
<reference evidence="16" key="1">
    <citation type="submission" date="2025-08" db="UniProtKB">
        <authorList>
            <consortium name="Ensembl"/>
        </authorList>
    </citation>
    <scope>IDENTIFICATION</scope>
</reference>
<evidence type="ECO:0000256" key="7">
    <source>
        <dbReference type="ARBA" id="ARBA00022777"/>
    </source>
</evidence>
<evidence type="ECO:0000313" key="16">
    <source>
        <dbReference type="Ensembl" id="ENSGMOP00000031408.1"/>
    </source>
</evidence>
<evidence type="ECO:0000256" key="4">
    <source>
        <dbReference type="ARBA" id="ARBA00022553"/>
    </source>
</evidence>
<evidence type="ECO:0000256" key="5">
    <source>
        <dbReference type="ARBA" id="ARBA00022679"/>
    </source>
</evidence>
<keyword evidence="6 11" id="KW-0547">Nucleotide-binding</keyword>
<dbReference type="InterPro" id="IPR008271">
    <property type="entry name" value="Ser/Thr_kinase_AS"/>
</dbReference>
<evidence type="ECO:0000256" key="12">
    <source>
        <dbReference type="RuleBase" id="RU000304"/>
    </source>
</evidence>
<evidence type="ECO:0000256" key="3">
    <source>
        <dbReference type="ARBA" id="ARBA00022527"/>
    </source>
</evidence>
<keyword evidence="14" id="KW-0812">Transmembrane</keyword>
<dbReference type="CDD" id="cd14089">
    <property type="entry name" value="STKc_MAPKAPK"/>
    <property type="match status" value="1"/>
</dbReference>
<dbReference type="Pfam" id="PF00069">
    <property type="entry name" value="Pkinase"/>
    <property type="match status" value="1"/>
</dbReference>
<comment type="similarity">
    <text evidence="1">Belongs to the protein kinase superfamily. CAMK Ser/Thr protein kinase family.</text>
</comment>